<keyword evidence="2" id="KW-0804">Transcription</keyword>
<dbReference type="InterPro" id="IPR036388">
    <property type="entry name" value="WH-like_DNA-bd_sf"/>
</dbReference>
<dbReference type="EMBL" id="GU174751">
    <property type="protein sequence ID" value="ACZ56331.1"/>
    <property type="molecule type" value="Genomic_DNA"/>
</dbReference>
<dbReference type="PATRIC" id="fig|710421.3.peg.5891"/>
<dbReference type="Gene3D" id="1.10.10.10">
    <property type="entry name" value="Winged helix-like DNA-binding domain superfamily/Winged helix DNA-binding domain"/>
    <property type="match status" value="1"/>
</dbReference>
<accession>D2K2C5</accession>
<keyword evidence="5" id="KW-0614">Plasmid</keyword>
<organism evidence="4">
    <name type="scientific">Mycolicibacterium chubuense (strain NBB4)</name>
    <name type="common">Mycobacterium chubuense</name>
    <dbReference type="NCBI Taxonomy" id="710421"/>
    <lineage>
        <taxon>Bacteria</taxon>
        <taxon>Bacillati</taxon>
        <taxon>Actinomycetota</taxon>
        <taxon>Actinomycetes</taxon>
        <taxon>Mycobacteriales</taxon>
        <taxon>Mycobacteriaceae</taxon>
        <taxon>Mycolicibacterium</taxon>
    </lineage>
</organism>
<evidence type="ECO:0000259" key="3">
    <source>
        <dbReference type="Pfam" id="PF01590"/>
    </source>
</evidence>
<gene>
    <name evidence="5" type="ordered locus">Mycch_5905</name>
</gene>
<reference evidence="4" key="1">
    <citation type="journal article" date="2011" name="Environ. Microbiol. Rep.">
        <title>Untangling the multiple monooxygenases of Mycobacterium chubuense strain NBB4, a versatile hydrocarbon degrader.</title>
        <authorList>
            <person name="Coleman N.V."/>
            <person name="Yau S."/>
            <person name="Wilson N.L."/>
            <person name="Nolan L.M."/>
            <person name="Migocki M.D."/>
            <person name="Ly M.A."/>
            <person name="Crossett B."/>
            <person name="Holmes A.J."/>
        </authorList>
    </citation>
    <scope>NUCLEOTIDE SEQUENCE</scope>
    <source>
        <strain evidence="4">NBB4</strain>
    </source>
</reference>
<dbReference type="InterPro" id="IPR003018">
    <property type="entry name" value="GAF"/>
</dbReference>
<dbReference type="InterPro" id="IPR029016">
    <property type="entry name" value="GAF-like_dom_sf"/>
</dbReference>
<evidence type="ECO:0000256" key="1">
    <source>
        <dbReference type="ARBA" id="ARBA00023015"/>
    </source>
</evidence>
<dbReference type="Proteomes" id="UP000006057">
    <property type="component" value="Plasmid pMYCCH.01"/>
</dbReference>
<reference evidence="5 6" key="2">
    <citation type="submission" date="2012-06" db="EMBL/GenBank/DDBJ databases">
        <title>Complete sequence of plasmid 1 of Mycobacterium chubuense NBB4.</title>
        <authorList>
            <consortium name="US DOE Joint Genome Institute"/>
            <person name="Lucas S."/>
            <person name="Han J."/>
            <person name="Lapidus A."/>
            <person name="Cheng J.-F."/>
            <person name="Goodwin L."/>
            <person name="Pitluck S."/>
            <person name="Peters L."/>
            <person name="Mikhailova N."/>
            <person name="Teshima H."/>
            <person name="Detter J.C."/>
            <person name="Han C."/>
            <person name="Tapia R."/>
            <person name="Land M."/>
            <person name="Hauser L."/>
            <person name="Kyrpides N."/>
            <person name="Ivanova N."/>
            <person name="Pagani I."/>
            <person name="Mattes T."/>
            <person name="Holmes A."/>
            <person name="Rutledge P."/>
            <person name="Paulsen I."/>
            <person name="Coleman N."/>
            <person name="Woyke T."/>
        </authorList>
    </citation>
    <scope>NUCLEOTIDE SEQUENCE [LARGE SCALE GENOMIC DNA]</scope>
    <source>
        <strain evidence="5 6">NBB4</strain>
        <plasmid evidence="5 6">pMYCCH.01</plasmid>
    </source>
</reference>
<keyword evidence="1" id="KW-0805">Transcription regulation</keyword>
<dbReference type="KEGG" id="mcb:Mycch_5905"/>
<dbReference type="RefSeq" id="WP_014805756.1">
    <property type="nucleotide sequence ID" value="NC_018022.1"/>
</dbReference>
<dbReference type="HOGENOM" id="CLU_037518_1_0_11"/>
<dbReference type="AlphaFoldDB" id="D2K2C5"/>
<name>D2K2C5_MYCCN</name>
<keyword evidence="6" id="KW-1185">Reference proteome</keyword>
<dbReference type="Pfam" id="PF01590">
    <property type="entry name" value="GAF"/>
    <property type="match status" value="1"/>
</dbReference>
<protein>
    <submittedName>
        <fullName evidence="4">AcoR-like regulator</fullName>
    </submittedName>
</protein>
<feature type="domain" description="GAF" evidence="3">
    <location>
        <begin position="102"/>
        <end position="208"/>
    </location>
</feature>
<evidence type="ECO:0000313" key="6">
    <source>
        <dbReference type="Proteomes" id="UP000006057"/>
    </source>
</evidence>
<evidence type="ECO:0000256" key="2">
    <source>
        <dbReference type="ARBA" id="ARBA00023163"/>
    </source>
</evidence>
<evidence type="ECO:0000313" key="5">
    <source>
        <dbReference type="EMBL" id="AFM20514.1"/>
    </source>
</evidence>
<dbReference type="Gene3D" id="3.30.450.40">
    <property type="match status" value="1"/>
</dbReference>
<dbReference type="EMBL" id="CP003054">
    <property type="protein sequence ID" value="AFM20514.1"/>
    <property type="molecule type" value="Genomic_DNA"/>
</dbReference>
<geneLocation type="plasmid" evidence="5 6">
    <name>pMYCCH.01</name>
</geneLocation>
<sequence>MLSDTPHPLRVELERVWDDVVSTGACSTKGAFDGRAIRPEIAQSWARSLRSVEPSCGNAPADDECSRARWNDSPLRRPVDELAGDLQQIADAGFVVGVTDERGVLLWTCGGRVMRRRAERVNFAPGGRWSESAIGTNAVALALDSRRPSMVFSAEHLVESLHDWVCYSAPIRNPQGKTLGVLDLSTTCGRANPLAMTTARTMAALLESRLRELRPCSAGPVSDVNVAIRCLGRIDVTVDDVSVPVSPRQAEILTLLALRPDGYTPGELGLELYGDRQVSMSTLKAEVSRVRRMLSGRIAAHRYMLTTPVRCDAVEVLEHLAAGDIVAAAESYRGPLLPNSEAPGVANWRDRLDVAIRDAALRSRDPKPAMILGEQIDHDPELFEHALNLLSPDDARTPLIRGRLHVLRRDWE</sequence>
<proteinExistence type="predicted"/>
<evidence type="ECO:0000313" key="4">
    <source>
        <dbReference type="EMBL" id="ACZ56331.1"/>
    </source>
</evidence>